<accession>A0A1F4UWZ4</accession>
<evidence type="ECO:0000256" key="1">
    <source>
        <dbReference type="SAM" id="Phobius"/>
    </source>
</evidence>
<feature type="transmembrane region" description="Helical" evidence="1">
    <location>
        <begin position="12"/>
        <end position="32"/>
    </location>
</feature>
<dbReference type="EMBL" id="MEUT01000051">
    <property type="protein sequence ID" value="OGC49416.1"/>
    <property type="molecule type" value="Genomic_DNA"/>
</dbReference>
<proteinExistence type="predicted"/>
<dbReference type="STRING" id="1802610.A2W32_04470"/>
<organism evidence="2 3">
    <name type="scientific">candidate division WWE3 bacterium RBG_16_37_10</name>
    <dbReference type="NCBI Taxonomy" id="1802610"/>
    <lineage>
        <taxon>Bacteria</taxon>
        <taxon>Katanobacteria</taxon>
    </lineage>
</organism>
<dbReference type="AlphaFoldDB" id="A0A1F4UWZ4"/>
<evidence type="ECO:0000313" key="2">
    <source>
        <dbReference type="EMBL" id="OGC49416.1"/>
    </source>
</evidence>
<dbReference type="Proteomes" id="UP000177371">
    <property type="component" value="Unassembled WGS sequence"/>
</dbReference>
<keyword evidence="1" id="KW-0812">Transmembrane</keyword>
<keyword evidence="1" id="KW-0472">Membrane</keyword>
<sequence length="176" mass="19798">MLNKLKEIYNKHRVLIISVAIIILVAGISFILSELATKEPGTGLAPVITKIEEEEQKPKFPFNLVEASPPSGDRRTFDFAEYIYFKFSAPIDINTINVIVTPLVNVKPLVNQTDPYTLILIPENGATWIPNRRYTITIESSLTSIDGISLSKDITYKYYNNPPETLEFGEGDAHLR</sequence>
<name>A0A1F4UWZ4_UNCKA</name>
<gene>
    <name evidence="2" type="ORF">A2W32_04470</name>
</gene>
<keyword evidence="1" id="KW-1133">Transmembrane helix</keyword>
<evidence type="ECO:0000313" key="3">
    <source>
        <dbReference type="Proteomes" id="UP000177371"/>
    </source>
</evidence>
<reference evidence="2 3" key="1">
    <citation type="journal article" date="2016" name="Nat. Commun.">
        <title>Thousands of microbial genomes shed light on interconnected biogeochemical processes in an aquifer system.</title>
        <authorList>
            <person name="Anantharaman K."/>
            <person name="Brown C.T."/>
            <person name="Hug L.A."/>
            <person name="Sharon I."/>
            <person name="Castelle C.J."/>
            <person name="Probst A.J."/>
            <person name="Thomas B.C."/>
            <person name="Singh A."/>
            <person name="Wilkins M.J."/>
            <person name="Karaoz U."/>
            <person name="Brodie E.L."/>
            <person name="Williams K.H."/>
            <person name="Hubbard S.S."/>
            <person name="Banfield J.F."/>
        </authorList>
    </citation>
    <scope>NUCLEOTIDE SEQUENCE [LARGE SCALE GENOMIC DNA]</scope>
</reference>
<evidence type="ECO:0008006" key="4">
    <source>
        <dbReference type="Google" id="ProtNLM"/>
    </source>
</evidence>
<comment type="caution">
    <text evidence="2">The sequence shown here is derived from an EMBL/GenBank/DDBJ whole genome shotgun (WGS) entry which is preliminary data.</text>
</comment>
<protein>
    <recommendedName>
        <fullName evidence="4">SbsA Ig-like domain-containing protein</fullName>
    </recommendedName>
</protein>